<reference evidence="3" key="2">
    <citation type="journal article" date="2017" name="J. Anim. Genet.">
        <title>Multiple reference genome sequences of hot pepper reveal the massive evolution of plant disease resistance genes by retroduplication.</title>
        <authorList>
            <person name="Kim S."/>
            <person name="Park J."/>
            <person name="Yeom S.-I."/>
            <person name="Kim Y.-M."/>
            <person name="Seo E."/>
            <person name="Kim K.-T."/>
            <person name="Kim M.-S."/>
            <person name="Lee J.M."/>
            <person name="Cheong K."/>
            <person name="Shin H.-S."/>
            <person name="Kim S.-B."/>
            <person name="Han K."/>
            <person name="Lee J."/>
            <person name="Park M."/>
            <person name="Lee H.-A."/>
            <person name="Lee H.-Y."/>
            <person name="Lee Y."/>
            <person name="Oh S."/>
            <person name="Lee J.H."/>
            <person name="Choi E."/>
            <person name="Choi E."/>
            <person name="Lee S.E."/>
            <person name="Jeon J."/>
            <person name="Kim H."/>
            <person name="Choi G."/>
            <person name="Song H."/>
            <person name="Lee J."/>
            <person name="Lee S.-C."/>
            <person name="Kwon J.-K."/>
            <person name="Lee H.-Y."/>
            <person name="Koo N."/>
            <person name="Hong Y."/>
            <person name="Kim R.W."/>
            <person name="Kang W.-H."/>
            <person name="Huh J.H."/>
            <person name="Kang B.-C."/>
            <person name="Yang T.-J."/>
            <person name="Lee Y.-H."/>
            <person name="Bennetzen J.L."/>
            <person name="Choi D."/>
        </authorList>
    </citation>
    <scope>NUCLEOTIDE SEQUENCE [LARGE SCALE GENOMIC DNA]</scope>
    <source>
        <strain evidence="3">cv. PBC81</strain>
    </source>
</reference>
<dbReference type="OrthoDB" id="1745038at2759"/>
<dbReference type="STRING" id="33114.A0A2G2WHX3"/>
<comment type="caution">
    <text evidence="2">The sequence shown here is derived from an EMBL/GenBank/DDBJ whole genome shotgun (WGS) entry which is preliminary data.</text>
</comment>
<feature type="region of interest" description="Disordered" evidence="1">
    <location>
        <begin position="32"/>
        <end position="58"/>
    </location>
</feature>
<dbReference type="EMBL" id="MLFT02000006">
    <property type="protein sequence ID" value="PHT44845.1"/>
    <property type="molecule type" value="Genomic_DNA"/>
</dbReference>
<accession>A0A2G2WHX3</accession>
<feature type="compositionally biased region" description="Low complexity" evidence="1">
    <location>
        <begin position="36"/>
        <end position="48"/>
    </location>
</feature>
<organism evidence="2 3">
    <name type="scientific">Capsicum baccatum</name>
    <name type="common">Peruvian pepper</name>
    <dbReference type="NCBI Taxonomy" id="33114"/>
    <lineage>
        <taxon>Eukaryota</taxon>
        <taxon>Viridiplantae</taxon>
        <taxon>Streptophyta</taxon>
        <taxon>Embryophyta</taxon>
        <taxon>Tracheophyta</taxon>
        <taxon>Spermatophyta</taxon>
        <taxon>Magnoliopsida</taxon>
        <taxon>eudicotyledons</taxon>
        <taxon>Gunneridae</taxon>
        <taxon>Pentapetalae</taxon>
        <taxon>asterids</taxon>
        <taxon>lamiids</taxon>
        <taxon>Solanales</taxon>
        <taxon>Solanaceae</taxon>
        <taxon>Solanoideae</taxon>
        <taxon>Capsiceae</taxon>
        <taxon>Capsicum</taxon>
    </lineage>
</organism>
<evidence type="ECO:0000313" key="2">
    <source>
        <dbReference type="EMBL" id="PHT44845.1"/>
    </source>
</evidence>
<gene>
    <name evidence="2" type="ORF">CQW23_14003</name>
</gene>
<sequence>MYVNQMASCGYGNTQRQNTQFLTQEMYGLSMTDNGSSYPVSTPSYVPSGKPSKPQDKLFRDLDGLSKFKSTNGAPGVLAARDND</sequence>
<evidence type="ECO:0000256" key="1">
    <source>
        <dbReference type="SAM" id="MobiDB-lite"/>
    </source>
</evidence>
<proteinExistence type="predicted"/>
<evidence type="ECO:0000313" key="3">
    <source>
        <dbReference type="Proteomes" id="UP000224567"/>
    </source>
</evidence>
<protein>
    <submittedName>
        <fullName evidence="2">Uncharacterized protein</fullName>
    </submittedName>
</protein>
<name>A0A2G2WHX3_CAPBA</name>
<keyword evidence="3" id="KW-1185">Reference proteome</keyword>
<reference evidence="2 3" key="1">
    <citation type="journal article" date="2017" name="Genome Biol.">
        <title>New reference genome sequences of hot pepper reveal the massive evolution of plant disease-resistance genes by retroduplication.</title>
        <authorList>
            <person name="Kim S."/>
            <person name="Park J."/>
            <person name="Yeom S.I."/>
            <person name="Kim Y.M."/>
            <person name="Seo E."/>
            <person name="Kim K.T."/>
            <person name="Kim M.S."/>
            <person name="Lee J.M."/>
            <person name="Cheong K."/>
            <person name="Shin H.S."/>
            <person name="Kim S.B."/>
            <person name="Han K."/>
            <person name="Lee J."/>
            <person name="Park M."/>
            <person name="Lee H.A."/>
            <person name="Lee H.Y."/>
            <person name="Lee Y."/>
            <person name="Oh S."/>
            <person name="Lee J.H."/>
            <person name="Choi E."/>
            <person name="Choi E."/>
            <person name="Lee S.E."/>
            <person name="Jeon J."/>
            <person name="Kim H."/>
            <person name="Choi G."/>
            <person name="Song H."/>
            <person name="Lee J."/>
            <person name="Lee S.C."/>
            <person name="Kwon J.K."/>
            <person name="Lee H.Y."/>
            <person name="Koo N."/>
            <person name="Hong Y."/>
            <person name="Kim R.W."/>
            <person name="Kang W.H."/>
            <person name="Huh J.H."/>
            <person name="Kang B.C."/>
            <person name="Yang T.J."/>
            <person name="Lee Y.H."/>
            <person name="Bennetzen J.L."/>
            <person name="Choi D."/>
        </authorList>
    </citation>
    <scope>NUCLEOTIDE SEQUENCE [LARGE SCALE GENOMIC DNA]</scope>
    <source>
        <strain evidence="3">cv. PBC81</strain>
    </source>
</reference>
<dbReference type="AlphaFoldDB" id="A0A2G2WHX3"/>
<dbReference type="Proteomes" id="UP000224567">
    <property type="component" value="Unassembled WGS sequence"/>
</dbReference>